<reference evidence="3" key="2">
    <citation type="journal article" date="2020" name="Cell Host Microbe">
        <title>Functional and Genomic Variation between Human-Derived Isolates of Lachnospiraceae Reveals Inter- and Intra-Species Diversity.</title>
        <authorList>
            <person name="Sorbara M.T."/>
            <person name="Littmann E.R."/>
            <person name="Fontana E."/>
            <person name="Moody T.U."/>
            <person name="Kohout C.E."/>
            <person name="Gjonbalaj M."/>
            <person name="Eaton V."/>
            <person name="Seok R."/>
            <person name="Leiner I.M."/>
            <person name="Pamer E.G."/>
        </authorList>
    </citation>
    <scope>NUCLEOTIDE SEQUENCE</scope>
    <source>
        <strain evidence="3">MSK.15.32</strain>
    </source>
</reference>
<reference evidence="3" key="3">
    <citation type="submission" date="2020-02" db="EMBL/GenBank/DDBJ databases">
        <authorList>
            <person name="Littmann E."/>
            <person name="Sorbara M."/>
        </authorList>
    </citation>
    <scope>NUCLEOTIDE SEQUENCE</scope>
    <source>
        <strain evidence="3">MSK.15.32</strain>
    </source>
</reference>
<evidence type="ECO:0000313" key="8">
    <source>
        <dbReference type="Proteomes" id="UP000260808"/>
    </source>
</evidence>
<evidence type="ECO:0000313" key="2">
    <source>
        <dbReference type="EMBL" id="MCB5619272.1"/>
    </source>
</evidence>
<evidence type="ECO:0000313" key="9">
    <source>
        <dbReference type="Proteomes" id="UP000283834"/>
    </source>
</evidence>
<evidence type="ECO:0000313" key="7">
    <source>
        <dbReference type="EMBL" id="RHG86077.1"/>
    </source>
</evidence>
<dbReference type="Gene3D" id="3.40.50.1110">
    <property type="entry name" value="SGNH hydrolase"/>
    <property type="match status" value="1"/>
</dbReference>
<dbReference type="Proteomes" id="UP000260808">
    <property type="component" value="Unassembled WGS sequence"/>
</dbReference>
<feature type="domain" description="SGNH hydrolase-type esterase" evidence="1">
    <location>
        <begin position="26"/>
        <end position="190"/>
    </location>
</feature>
<comment type="caution">
    <text evidence="6">The sequence shown here is derived from an EMBL/GenBank/DDBJ whole genome shotgun (WGS) entry which is preliminary data.</text>
</comment>
<dbReference type="InterPro" id="IPR013830">
    <property type="entry name" value="SGNH_hydro"/>
</dbReference>
<dbReference type="EMBL" id="JAJBOM010000010">
    <property type="protein sequence ID" value="MCB5619272.1"/>
    <property type="molecule type" value="Genomic_DNA"/>
</dbReference>
<accession>A0A2N5NZM3</accession>
<dbReference type="Proteomes" id="UP000283981">
    <property type="component" value="Unassembled WGS sequence"/>
</dbReference>
<dbReference type="EMBL" id="JAAIRV010000027">
    <property type="protein sequence ID" value="NSI59222.1"/>
    <property type="molecule type" value="Genomic_DNA"/>
</dbReference>
<evidence type="ECO:0000313" key="6">
    <source>
        <dbReference type="EMBL" id="RHD07245.1"/>
    </source>
</evidence>
<dbReference type="RefSeq" id="WP_101872366.1">
    <property type="nucleotide sequence ID" value="NZ_AP031447.1"/>
</dbReference>
<evidence type="ECO:0000313" key="11">
    <source>
        <dbReference type="Proteomes" id="UP000284472"/>
    </source>
</evidence>
<dbReference type="EMBL" id="QSIR01000008">
    <property type="protein sequence ID" value="RHD07245.1"/>
    <property type="molecule type" value="Genomic_DNA"/>
</dbReference>
<evidence type="ECO:0000313" key="10">
    <source>
        <dbReference type="Proteomes" id="UP000283981"/>
    </source>
</evidence>
<evidence type="ECO:0000313" key="3">
    <source>
        <dbReference type="EMBL" id="NSI59222.1"/>
    </source>
</evidence>
<dbReference type="Proteomes" id="UP000283834">
    <property type="component" value="Unassembled WGS sequence"/>
</dbReference>
<dbReference type="SUPFAM" id="SSF52266">
    <property type="entry name" value="SGNH hydrolase"/>
    <property type="match status" value="1"/>
</dbReference>
<sequence length="358" mass="41266">MYKSDLTRLKACMRRAEAGEDVTLGFFGGSITQDSLATKHEYCYAYRVFQWWEKTFPKAKLHYVNGGIGGTTSHYGVSRVVTDMLMYQPDFVVVDFSVNDEPEKFFQETYEGLVRRMLTWSSVPAVLLLNNVFYDTGKNAQEYHNQIGEWYRLPYVSIKDTVWKRIKAGEFIREEISPDGLHPNDKGHALVASEITAYLENVRKSMWEDEEQTSLPSAMTDNAYERAQRLTIREICPRLDGFRADTNEKEGHLDHFKNGWIGSKEGDRLLFETEASCIAVQYRKTIRHPARKAELILDGDTKHPVLLDGNFDEDWGDCLYLEPVLHHGEYGKHTVEIRVLPDEFENAEPLYLMALIIA</sequence>
<protein>
    <submittedName>
        <fullName evidence="6">SGNH/GDSL hydrolase family protein</fullName>
    </submittedName>
</protein>
<evidence type="ECO:0000313" key="4">
    <source>
        <dbReference type="EMBL" id="RGM21202.1"/>
    </source>
</evidence>
<proteinExistence type="predicted"/>
<dbReference type="Proteomes" id="UP001296580">
    <property type="component" value="Unassembled WGS sequence"/>
</dbReference>
<evidence type="ECO:0000259" key="1">
    <source>
        <dbReference type="Pfam" id="PF13472"/>
    </source>
</evidence>
<name>A0A2N5NZM3_MEDGN</name>
<dbReference type="Proteomes" id="UP001297370">
    <property type="component" value="Unassembled WGS sequence"/>
</dbReference>
<dbReference type="EMBL" id="QSSX01000032">
    <property type="protein sequence ID" value="RGM21202.1"/>
    <property type="molecule type" value="Genomic_DNA"/>
</dbReference>
<dbReference type="PANTHER" id="PTHR34407:SF1">
    <property type="entry name" value="SGNH HYDROLASE-TYPE ESTERASE DOMAIN-CONTAINING PROTEIN"/>
    <property type="match status" value="1"/>
</dbReference>
<dbReference type="EMBL" id="QRIS01000008">
    <property type="protein sequence ID" value="RHG86077.1"/>
    <property type="molecule type" value="Genomic_DNA"/>
</dbReference>
<dbReference type="CDD" id="cd00229">
    <property type="entry name" value="SGNH_hydrolase"/>
    <property type="match status" value="1"/>
</dbReference>
<organism evidence="6 11">
    <name type="scientific">Mediterraneibacter gnavus</name>
    <name type="common">Ruminococcus gnavus</name>
    <dbReference type="NCBI Taxonomy" id="33038"/>
    <lineage>
        <taxon>Bacteria</taxon>
        <taxon>Bacillati</taxon>
        <taxon>Bacillota</taxon>
        <taxon>Clostridia</taxon>
        <taxon>Lachnospirales</taxon>
        <taxon>Lachnospiraceae</taxon>
        <taxon>Mediterraneibacter</taxon>
    </lineage>
</organism>
<dbReference type="AlphaFoldDB" id="A0A2N5NZM3"/>
<dbReference type="Proteomes" id="UP000284472">
    <property type="component" value="Unassembled WGS sequence"/>
</dbReference>
<reference evidence="8 9" key="1">
    <citation type="submission" date="2018-08" db="EMBL/GenBank/DDBJ databases">
        <title>A genome reference for cultivated species of the human gut microbiota.</title>
        <authorList>
            <person name="Zou Y."/>
            <person name="Xue W."/>
            <person name="Luo G."/>
        </authorList>
    </citation>
    <scope>NUCLEOTIDE SEQUENCE [LARGE SCALE GENOMIC DNA]</scope>
    <source>
        <strain evidence="5 9">AF19-16AC</strain>
        <strain evidence="7 10">AM21-18</strain>
        <strain evidence="6 11">AM32-6</strain>
        <strain evidence="4 8">TF01-20-2</strain>
    </source>
</reference>
<dbReference type="InterPro" id="IPR036514">
    <property type="entry name" value="SGNH_hydro_sf"/>
</dbReference>
<reference evidence="2" key="4">
    <citation type="submission" date="2021-10" db="EMBL/GenBank/DDBJ databases">
        <title>Collection of gut derived symbiotic bacterial strains cultured from healthy donors.</title>
        <authorList>
            <person name="Lin H."/>
            <person name="Littmann E."/>
            <person name="Claire K."/>
            <person name="Pamer E."/>
        </authorList>
    </citation>
    <scope>NUCLEOTIDE SEQUENCE</scope>
    <source>
        <strain evidence="2">MSK.23.18</strain>
    </source>
</reference>
<evidence type="ECO:0000313" key="5">
    <source>
        <dbReference type="EMBL" id="RGT37895.1"/>
    </source>
</evidence>
<dbReference type="EMBL" id="QRWQ01000010">
    <property type="protein sequence ID" value="RGT37895.1"/>
    <property type="molecule type" value="Genomic_DNA"/>
</dbReference>
<dbReference type="GO" id="GO:0016787">
    <property type="term" value="F:hydrolase activity"/>
    <property type="evidence" value="ECO:0007669"/>
    <property type="project" value="UniProtKB-KW"/>
</dbReference>
<keyword evidence="6" id="KW-0378">Hydrolase</keyword>
<dbReference type="Pfam" id="PF13472">
    <property type="entry name" value="Lipase_GDSL_2"/>
    <property type="match status" value="1"/>
</dbReference>
<dbReference type="PANTHER" id="PTHR34407">
    <property type="entry name" value="EXPRESSED PROTEIN"/>
    <property type="match status" value="1"/>
</dbReference>
<gene>
    <name evidence="7" type="ORF">DW243_06260</name>
    <name evidence="6" type="ORF">DW812_07340</name>
    <name evidence="5" type="ORF">DWX36_11360</name>
    <name evidence="4" type="ORF">DXC31_12320</name>
    <name evidence="3" type="ORF">G4993_12555</name>
    <name evidence="2" type="ORF">LIQ08_08925</name>
</gene>